<dbReference type="Proteomes" id="UP000194151">
    <property type="component" value="Chromosome"/>
</dbReference>
<evidence type="ECO:0000259" key="2">
    <source>
        <dbReference type="Pfam" id="PF12706"/>
    </source>
</evidence>
<dbReference type="KEGG" id="bgv:CAL12_04440"/>
<dbReference type="InterPro" id="IPR050114">
    <property type="entry name" value="UPF0173_UPF0282_UlaG_hydrolase"/>
</dbReference>
<dbReference type="PANTHER" id="PTHR43546:SF9">
    <property type="entry name" value="L-ASCORBATE-6-PHOSPHATE LACTONASE ULAG-RELATED"/>
    <property type="match status" value="1"/>
</dbReference>
<dbReference type="Gene3D" id="3.60.15.10">
    <property type="entry name" value="Ribonuclease Z/Hydroxyacylglutathione hydrolase-like"/>
    <property type="match status" value="1"/>
</dbReference>
<keyword evidence="4" id="KW-1185">Reference proteome</keyword>
<dbReference type="AlphaFoldDB" id="A0A1W6YGK3"/>
<organism evidence="3 4">
    <name type="scientific">Bordetella genomosp. 8</name>
    <dbReference type="NCBI Taxonomy" id="1416806"/>
    <lineage>
        <taxon>Bacteria</taxon>
        <taxon>Pseudomonadati</taxon>
        <taxon>Pseudomonadota</taxon>
        <taxon>Betaproteobacteria</taxon>
        <taxon>Burkholderiales</taxon>
        <taxon>Alcaligenaceae</taxon>
        <taxon>Bordetella</taxon>
    </lineage>
</organism>
<reference evidence="3 4" key="1">
    <citation type="submission" date="2017-05" db="EMBL/GenBank/DDBJ databases">
        <title>Complete and WGS of Bordetella genogroups.</title>
        <authorList>
            <person name="Spilker T."/>
            <person name="LiPuma J."/>
        </authorList>
    </citation>
    <scope>NUCLEOTIDE SEQUENCE [LARGE SCALE GENOMIC DNA]</scope>
    <source>
        <strain evidence="3 4">AU19157</strain>
    </source>
</reference>
<dbReference type="Pfam" id="PF12706">
    <property type="entry name" value="Lactamase_B_2"/>
    <property type="match status" value="1"/>
</dbReference>
<sequence length="260" mass="27702">MRETTLSLTLVGGPTVLIEYGSIRLLTDPTFDAPGHYQLPSISFEKTSGPALTRDEVGRLDAVLLSHDQHIDNLDISGRAMLGSVGKTFTTQAGAQRLGGNAIGLAPYETCTLHGAGGETLLVTATPARHGPIGIEPISGDVVGFALGRQQPGDLLYVTGDTVWYEGTAEVARRFDPKVVVLFTGAAEPRGRFHMTMGSEGAIEAAHAFPNAALVSAHSEGWMHFRESQEQLADVFQKLNLAGRLTPFDKGTPVRFPIPA</sequence>
<accession>A0A1W6YGK3</accession>
<evidence type="ECO:0000256" key="1">
    <source>
        <dbReference type="ARBA" id="ARBA00022801"/>
    </source>
</evidence>
<dbReference type="STRING" id="1416806.CAL12_04440"/>
<proteinExistence type="predicted"/>
<dbReference type="RefSeq" id="WP_086063380.1">
    <property type="nucleotide sequence ID" value="NZ_CP021108.1"/>
</dbReference>
<dbReference type="InterPro" id="IPR001279">
    <property type="entry name" value="Metallo-B-lactamas"/>
</dbReference>
<dbReference type="PANTHER" id="PTHR43546">
    <property type="entry name" value="UPF0173 METAL-DEPENDENT HYDROLASE MJ1163-RELATED"/>
    <property type="match status" value="1"/>
</dbReference>
<dbReference type="InterPro" id="IPR036866">
    <property type="entry name" value="RibonucZ/Hydroxyglut_hydro"/>
</dbReference>
<dbReference type="SUPFAM" id="SSF56281">
    <property type="entry name" value="Metallo-hydrolase/oxidoreductase"/>
    <property type="match status" value="1"/>
</dbReference>
<dbReference type="OrthoDB" id="9805728at2"/>
<evidence type="ECO:0000313" key="4">
    <source>
        <dbReference type="Proteomes" id="UP000194151"/>
    </source>
</evidence>
<feature type="domain" description="Metallo-beta-lactamase" evidence="2">
    <location>
        <begin position="24"/>
        <end position="218"/>
    </location>
</feature>
<name>A0A1W6YGK3_9BORD</name>
<protein>
    <submittedName>
        <fullName evidence="3">MBL fold metallo-hydrolase</fullName>
    </submittedName>
</protein>
<keyword evidence="1 3" id="KW-0378">Hydrolase</keyword>
<dbReference type="EMBL" id="CP021108">
    <property type="protein sequence ID" value="ARP80149.1"/>
    <property type="molecule type" value="Genomic_DNA"/>
</dbReference>
<dbReference type="GO" id="GO:0016787">
    <property type="term" value="F:hydrolase activity"/>
    <property type="evidence" value="ECO:0007669"/>
    <property type="project" value="UniProtKB-KW"/>
</dbReference>
<gene>
    <name evidence="3" type="ORF">CAL12_04440</name>
</gene>
<evidence type="ECO:0000313" key="3">
    <source>
        <dbReference type="EMBL" id="ARP80149.1"/>
    </source>
</evidence>